<evidence type="ECO:0000313" key="2">
    <source>
        <dbReference type="EMBL" id="COX47615.1"/>
    </source>
</evidence>
<evidence type="ECO:0000313" key="3">
    <source>
        <dbReference type="Proteomes" id="UP000038802"/>
    </source>
</evidence>
<dbReference type="Proteomes" id="UP000038802">
    <property type="component" value="Unassembled WGS sequence"/>
</dbReference>
<dbReference type="EMBL" id="CSAE01001291">
    <property type="protein sequence ID" value="COX47615.1"/>
    <property type="molecule type" value="Genomic_DNA"/>
</dbReference>
<name>A0A0U0TE62_MYCTX</name>
<gene>
    <name evidence="2" type="ORF">ERS007703_05274</name>
</gene>
<feature type="compositionally biased region" description="Low complexity" evidence="1">
    <location>
        <begin position="8"/>
        <end position="25"/>
    </location>
</feature>
<feature type="region of interest" description="Disordered" evidence="1">
    <location>
        <begin position="1"/>
        <end position="25"/>
    </location>
</feature>
<organism evidence="2 3">
    <name type="scientific">Mycobacterium tuberculosis</name>
    <dbReference type="NCBI Taxonomy" id="1773"/>
    <lineage>
        <taxon>Bacteria</taxon>
        <taxon>Bacillati</taxon>
        <taxon>Actinomycetota</taxon>
        <taxon>Actinomycetes</taxon>
        <taxon>Mycobacteriales</taxon>
        <taxon>Mycobacteriaceae</taxon>
        <taxon>Mycobacterium</taxon>
        <taxon>Mycobacterium tuberculosis complex</taxon>
    </lineage>
</organism>
<reference evidence="3" key="1">
    <citation type="submission" date="2015-03" db="EMBL/GenBank/DDBJ databases">
        <authorList>
            <consortium name="Pathogen Informatics"/>
        </authorList>
    </citation>
    <scope>NUCLEOTIDE SEQUENCE [LARGE SCALE GENOMIC DNA]</scope>
    <source>
        <strain evidence="3">K00500041</strain>
    </source>
</reference>
<accession>A0A0U0TE62</accession>
<dbReference type="AlphaFoldDB" id="A0A0U0TE62"/>
<proteinExistence type="predicted"/>
<protein>
    <submittedName>
        <fullName evidence="2">Uncharacterized protein</fullName>
    </submittedName>
</protein>
<evidence type="ECO:0000256" key="1">
    <source>
        <dbReference type="SAM" id="MobiDB-lite"/>
    </source>
</evidence>
<sequence>MTDANDCAAVPNSSASPSQAAAAASIGAVPAPMNIRKELISGGSTTKLTAPVLPLRCSMPRRPQYGQRLTGKCRD</sequence>